<dbReference type="InterPro" id="IPR013446">
    <property type="entry name" value="G1P_cyt_trans-like"/>
</dbReference>
<proteinExistence type="predicted"/>
<dbReference type="InterPro" id="IPR005835">
    <property type="entry name" value="NTP_transferase_dom"/>
</dbReference>
<feature type="domain" description="Nucleotidyl transferase" evidence="1">
    <location>
        <begin position="2"/>
        <end position="209"/>
    </location>
</feature>
<evidence type="ECO:0000313" key="3">
    <source>
        <dbReference type="Proteomes" id="UP001246372"/>
    </source>
</evidence>
<gene>
    <name evidence="2" type="primary">rfbF</name>
    <name evidence="2" type="ORF">RQP53_06055</name>
</gene>
<comment type="caution">
    <text evidence="2">The sequence shown here is derived from an EMBL/GenBank/DDBJ whole genome shotgun (WGS) entry which is preliminary data.</text>
</comment>
<dbReference type="EMBL" id="JAVXZY010000002">
    <property type="protein sequence ID" value="MDT8998826.1"/>
    <property type="molecule type" value="Genomic_DNA"/>
</dbReference>
<dbReference type="InterPro" id="IPR046981">
    <property type="entry name" value="G1P_cyt_trans"/>
</dbReference>
<keyword evidence="2" id="KW-0808">Transferase</keyword>
<dbReference type="CDD" id="cd02524">
    <property type="entry name" value="G1P_cytidylyltransferase"/>
    <property type="match status" value="1"/>
</dbReference>
<dbReference type="Gene3D" id="3.90.550.10">
    <property type="entry name" value="Spore Coat Polysaccharide Biosynthesis Protein SpsA, Chain A"/>
    <property type="match status" value="1"/>
</dbReference>
<evidence type="ECO:0000259" key="1">
    <source>
        <dbReference type="Pfam" id="PF00483"/>
    </source>
</evidence>
<reference evidence="2" key="1">
    <citation type="submission" date="2023-09" db="EMBL/GenBank/DDBJ databases">
        <title>Paucibacter sp. APW11 Genome sequencing and assembly.</title>
        <authorList>
            <person name="Kim I."/>
        </authorList>
    </citation>
    <scope>NUCLEOTIDE SEQUENCE</scope>
    <source>
        <strain evidence="2">APW11</strain>
    </source>
</reference>
<dbReference type="PANTHER" id="PTHR47183:SF1">
    <property type="entry name" value="GLUCOSE-1-PHOSPHATE CYTIDYLYLTRANSFERASE"/>
    <property type="match status" value="1"/>
</dbReference>
<dbReference type="GO" id="GO:0047343">
    <property type="term" value="F:glucose-1-phosphate cytidylyltransferase activity"/>
    <property type="evidence" value="ECO:0007669"/>
    <property type="project" value="UniProtKB-EC"/>
</dbReference>
<dbReference type="NCBIfam" id="TIGR02623">
    <property type="entry name" value="G1P_cyt_trans"/>
    <property type="match status" value="1"/>
</dbReference>
<protein>
    <submittedName>
        <fullName evidence="2">Glucose-1-phosphate cytidylyltransferase</fullName>
        <ecNumber evidence="2">2.7.7.33</ecNumber>
    </submittedName>
</protein>
<sequence length="255" mass="28774">MKVVILAGGLGTRISEESHLKPKPMIEIGGKPILWHIMKMYSHYGLNDFVICLGYKGYVIKEYFANYFLHMSNVTFDMANNKMEVHQHYAEPWRVTLVDTGPHTLTGGRLKRVREYLDDGPFCFTYGDGVSDLNIARLIDFHKTHGRKATVTAIQPPGRYGALNLDGHAVQSFQEKPAGDGAWINGGFFVLEPGVFDLIEGDQTSWEGQPLQDLAAQGQLMSYQHAGFWQAMDTLRDKTQLEEAWLGNPPWKVWA</sequence>
<organism evidence="2 3">
    <name type="scientific">Roseateles aquae</name>
    <dbReference type="NCBI Taxonomy" id="3077235"/>
    <lineage>
        <taxon>Bacteria</taxon>
        <taxon>Pseudomonadati</taxon>
        <taxon>Pseudomonadota</taxon>
        <taxon>Betaproteobacteria</taxon>
        <taxon>Burkholderiales</taxon>
        <taxon>Sphaerotilaceae</taxon>
        <taxon>Roseateles</taxon>
    </lineage>
</organism>
<keyword evidence="2" id="KW-0548">Nucleotidyltransferase</keyword>
<dbReference type="InterPro" id="IPR029044">
    <property type="entry name" value="Nucleotide-diphossugar_trans"/>
</dbReference>
<dbReference type="Pfam" id="PF00483">
    <property type="entry name" value="NTP_transferase"/>
    <property type="match status" value="1"/>
</dbReference>
<accession>A0ABU3P8B9</accession>
<keyword evidence="3" id="KW-1185">Reference proteome</keyword>
<evidence type="ECO:0000313" key="2">
    <source>
        <dbReference type="EMBL" id="MDT8998826.1"/>
    </source>
</evidence>
<dbReference type="RefSeq" id="WP_315649330.1">
    <property type="nucleotide sequence ID" value="NZ_JAVXZY010000002.1"/>
</dbReference>
<dbReference type="SUPFAM" id="SSF53448">
    <property type="entry name" value="Nucleotide-diphospho-sugar transferases"/>
    <property type="match status" value="1"/>
</dbReference>
<dbReference type="Proteomes" id="UP001246372">
    <property type="component" value="Unassembled WGS sequence"/>
</dbReference>
<name>A0ABU3P8B9_9BURK</name>
<dbReference type="EC" id="2.7.7.33" evidence="2"/>
<dbReference type="PANTHER" id="PTHR47183">
    <property type="entry name" value="GLUCOSE-1-PHOSPHATE CYTIDYLYLTRANSFERASE-RELATED"/>
    <property type="match status" value="1"/>
</dbReference>